<evidence type="ECO:0000313" key="1">
    <source>
        <dbReference type="EMBL" id="KAK9700778.1"/>
    </source>
</evidence>
<evidence type="ECO:0000313" key="2">
    <source>
        <dbReference type="Proteomes" id="UP001458880"/>
    </source>
</evidence>
<gene>
    <name evidence="1" type="ORF">QE152_g31032</name>
</gene>
<reference evidence="1 2" key="1">
    <citation type="journal article" date="2024" name="BMC Genomics">
        <title>De novo assembly and annotation of Popillia japonica's genome with initial clues to its potential as an invasive pest.</title>
        <authorList>
            <person name="Cucini C."/>
            <person name="Boschi S."/>
            <person name="Funari R."/>
            <person name="Cardaioli E."/>
            <person name="Iannotti N."/>
            <person name="Marturano G."/>
            <person name="Paoli F."/>
            <person name="Bruttini M."/>
            <person name="Carapelli A."/>
            <person name="Frati F."/>
            <person name="Nardi F."/>
        </authorList>
    </citation>
    <scope>NUCLEOTIDE SEQUENCE [LARGE SCALE GENOMIC DNA]</scope>
    <source>
        <strain evidence="1">DMR45628</strain>
    </source>
</reference>
<keyword evidence="2" id="KW-1185">Reference proteome</keyword>
<dbReference type="Proteomes" id="UP001458880">
    <property type="component" value="Unassembled WGS sequence"/>
</dbReference>
<dbReference type="AlphaFoldDB" id="A0AAW1JD03"/>
<accession>A0AAW1JD03</accession>
<organism evidence="1 2">
    <name type="scientific">Popillia japonica</name>
    <name type="common">Japanese beetle</name>
    <dbReference type="NCBI Taxonomy" id="7064"/>
    <lineage>
        <taxon>Eukaryota</taxon>
        <taxon>Metazoa</taxon>
        <taxon>Ecdysozoa</taxon>
        <taxon>Arthropoda</taxon>
        <taxon>Hexapoda</taxon>
        <taxon>Insecta</taxon>
        <taxon>Pterygota</taxon>
        <taxon>Neoptera</taxon>
        <taxon>Endopterygota</taxon>
        <taxon>Coleoptera</taxon>
        <taxon>Polyphaga</taxon>
        <taxon>Scarabaeiformia</taxon>
        <taxon>Scarabaeidae</taxon>
        <taxon>Rutelinae</taxon>
        <taxon>Popillia</taxon>
    </lineage>
</organism>
<name>A0AAW1JD03_POPJA</name>
<protein>
    <submittedName>
        <fullName evidence="1">Uncharacterized protein</fullName>
    </submittedName>
</protein>
<comment type="caution">
    <text evidence="1">The sequence shown here is derived from an EMBL/GenBank/DDBJ whole genome shotgun (WGS) entry which is preliminary data.</text>
</comment>
<proteinExistence type="predicted"/>
<sequence>MRFRLSAGKRFLEHRRPFTPATCPHYRMRSTTKRAVRMPTLPTHLIGYDTKAITWLTEHCVRVGDAPMPRSRS</sequence>
<dbReference type="EMBL" id="JASPKY010000430">
    <property type="protein sequence ID" value="KAK9700778.1"/>
    <property type="molecule type" value="Genomic_DNA"/>
</dbReference>